<dbReference type="GO" id="GO:0022857">
    <property type="term" value="F:transmembrane transporter activity"/>
    <property type="evidence" value="ECO:0007669"/>
    <property type="project" value="TreeGrafter"/>
</dbReference>
<feature type="transmembrane region" description="Helical" evidence="6">
    <location>
        <begin position="57"/>
        <end position="76"/>
    </location>
</feature>
<gene>
    <name evidence="7" type="ORF">BN77_3451</name>
</gene>
<dbReference type="GO" id="GO:0005886">
    <property type="term" value="C:plasma membrane"/>
    <property type="evidence" value="ECO:0007669"/>
    <property type="project" value="UniProtKB-SubCell"/>
</dbReference>
<dbReference type="PANTHER" id="PTHR43124:SF8">
    <property type="entry name" value="INNER MEMBRANE TRANSPORT PROTEIN YDHP"/>
    <property type="match status" value="1"/>
</dbReference>
<dbReference type="InterPro" id="IPR050189">
    <property type="entry name" value="MFS_Efflux_Transporters"/>
</dbReference>
<dbReference type="SUPFAM" id="SSF103473">
    <property type="entry name" value="MFS general substrate transporter"/>
    <property type="match status" value="1"/>
</dbReference>
<name>K0PRJ7_9HYPH</name>
<protein>
    <recommendedName>
        <fullName evidence="9">Major facilitator superfamily (MFS) profile domain-containing protein</fullName>
    </recommendedName>
</protein>
<reference evidence="7 8" key="1">
    <citation type="journal article" date="2013" name="Genome Announc.">
        <title>Draft Genome Sequence of Rhizobium mesoamericanum STM3625, a Nitrogen-Fixing Symbiont of Mimosa pudica Isolated in French Guiana (South America).</title>
        <authorList>
            <person name="Moulin L."/>
            <person name="Mornico D."/>
            <person name="Melkonian R."/>
            <person name="Klonowska A."/>
        </authorList>
    </citation>
    <scope>NUCLEOTIDE SEQUENCE [LARGE SCALE GENOMIC DNA]</scope>
    <source>
        <strain evidence="7 8">STM3625</strain>
    </source>
</reference>
<evidence type="ECO:0000256" key="3">
    <source>
        <dbReference type="ARBA" id="ARBA00022692"/>
    </source>
</evidence>
<feature type="transmembrane region" description="Helical" evidence="6">
    <location>
        <begin position="88"/>
        <end position="111"/>
    </location>
</feature>
<accession>K0PRJ7</accession>
<keyword evidence="8" id="KW-1185">Reference proteome</keyword>
<evidence type="ECO:0000256" key="2">
    <source>
        <dbReference type="ARBA" id="ARBA00022475"/>
    </source>
</evidence>
<evidence type="ECO:0000256" key="6">
    <source>
        <dbReference type="SAM" id="Phobius"/>
    </source>
</evidence>
<dbReference type="AlphaFoldDB" id="K0PRJ7"/>
<evidence type="ECO:0000256" key="5">
    <source>
        <dbReference type="ARBA" id="ARBA00023136"/>
    </source>
</evidence>
<comment type="subcellular location">
    <subcellularLocation>
        <location evidence="1">Cell membrane</location>
        <topology evidence="1">Multi-pass membrane protein</topology>
    </subcellularLocation>
</comment>
<keyword evidence="3 6" id="KW-0812">Transmembrane</keyword>
<evidence type="ECO:0000256" key="1">
    <source>
        <dbReference type="ARBA" id="ARBA00004651"/>
    </source>
</evidence>
<dbReference type="STRING" id="1211777.BN77_3451"/>
<keyword evidence="4 6" id="KW-1133">Transmembrane helix</keyword>
<proteinExistence type="predicted"/>
<evidence type="ECO:0000313" key="7">
    <source>
        <dbReference type="EMBL" id="CCM76438.1"/>
    </source>
</evidence>
<sequence>MVYGIAIAIGIVAGGRLANRNPVRAVAGLFIAQAIVLVLLSFTAASLLLVVPTLAALGFPSFANIPGLQIYVVHLAKQVRPAAVDVASALNIAAFNFAITVGVWIGGLMVVSPLGLGDNTVGWRIPLRWSLGSDALEPRPSTVAPHPMRVPPHSPPDHRFWRAGFSKIACATSAA</sequence>
<evidence type="ECO:0000313" key="8">
    <source>
        <dbReference type="Proteomes" id="UP000009319"/>
    </source>
</evidence>
<dbReference type="InterPro" id="IPR036259">
    <property type="entry name" value="MFS_trans_sf"/>
</dbReference>
<dbReference type="HOGENOM" id="CLU_1531337_0_0_5"/>
<dbReference type="PANTHER" id="PTHR43124">
    <property type="entry name" value="PURINE EFFLUX PUMP PBUE"/>
    <property type="match status" value="1"/>
</dbReference>
<organism evidence="7 8">
    <name type="scientific">Rhizobium mesoamericanum STM3625</name>
    <dbReference type="NCBI Taxonomy" id="1211777"/>
    <lineage>
        <taxon>Bacteria</taxon>
        <taxon>Pseudomonadati</taxon>
        <taxon>Pseudomonadota</taxon>
        <taxon>Alphaproteobacteria</taxon>
        <taxon>Hyphomicrobiales</taxon>
        <taxon>Rhizobiaceae</taxon>
        <taxon>Rhizobium/Agrobacterium group</taxon>
        <taxon>Rhizobium</taxon>
    </lineage>
</organism>
<evidence type="ECO:0008006" key="9">
    <source>
        <dbReference type="Google" id="ProtNLM"/>
    </source>
</evidence>
<dbReference type="eggNOG" id="COG2814">
    <property type="taxonomic scope" value="Bacteria"/>
</dbReference>
<comment type="caution">
    <text evidence="7">The sequence shown here is derived from an EMBL/GenBank/DDBJ whole genome shotgun (WGS) entry which is preliminary data.</text>
</comment>
<keyword evidence="2" id="KW-1003">Cell membrane</keyword>
<dbReference type="EMBL" id="CANI01000024">
    <property type="protein sequence ID" value="CCM76438.1"/>
    <property type="molecule type" value="Genomic_DNA"/>
</dbReference>
<keyword evidence="5 6" id="KW-0472">Membrane</keyword>
<dbReference type="Proteomes" id="UP000009319">
    <property type="component" value="Unassembled WGS sequence"/>
</dbReference>
<evidence type="ECO:0000256" key="4">
    <source>
        <dbReference type="ARBA" id="ARBA00022989"/>
    </source>
</evidence>
<feature type="transmembrane region" description="Helical" evidence="6">
    <location>
        <begin position="26"/>
        <end position="51"/>
    </location>
</feature>